<dbReference type="EC" id="1.-.-.-" evidence="7"/>
<keyword evidence="2" id="KW-0288">FMN</keyword>
<accession>A0A5Q6RYB4</accession>
<evidence type="ECO:0000256" key="4">
    <source>
        <dbReference type="ARBA" id="ARBA00023033"/>
    </source>
</evidence>
<organism evidence="7 8">
    <name type="scientific">Mumia zhuanghuii</name>
    <dbReference type="NCBI Taxonomy" id="2585211"/>
    <lineage>
        <taxon>Bacteria</taxon>
        <taxon>Bacillati</taxon>
        <taxon>Actinomycetota</taxon>
        <taxon>Actinomycetes</taxon>
        <taxon>Propionibacteriales</taxon>
        <taxon>Nocardioidaceae</taxon>
        <taxon>Mumia</taxon>
    </lineage>
</organism>
<dbReference type="Pfam" id="PF00296">
    <property type="entry name" value="Bac_luciferase"/>
    <property type="match status" value="1"/>
</dbReference>
<evidence type="ECO:0000256" key="1">
    <source>
        <dbReference type="ARBA" id="ARBA00022630"/>
    </source>
</evidence>
<dbReference type="GO" id="GO:0046306">
    <property type="term" value="P:alkanesulfonate catabolic process"/>
    <property type="evidence" value="ECO:0007669"/>
    <property type="project" value="TreeGrafter"/>
</dbReference>
<proteinExistence type="predicted"/>
<keyword evidence="1" id="KW-0285">Flavoprotein</keyword>
<evidence type="ECO:0000313" key="8">
    <source>
        <dbReference type="Proteomes" id="UP000307768"/>
    </source>
</evidence>
<dbReference type="Proteomes" id="UP000307768">
    <property type="component" value="Unassembled WGS sequence"/>
</dbReference>
<protein>
    <submittedName>
        <fullName evidence="7">TIGR03619 family F420-dependent LLM class oxidoreductase</fullName>
        <ecNumber evidence="7">1.-.-.-</ecNumber>
    </submittedName>
</protein>
<dbReference type="InterPro" id="IPR036661">
    <property type="entry name" value="Luciferase-like_sf"/>
</dbReference>
<reference evidence="7 8" key="1">
    <citation type="submission" date="2019-09" db="EMBL/GenBank/DDBJ databases">
        <title>Mumia zhuanghuii sp. nov. isolated from the intestinal contents of plateau pika (Ochotona curzoniae) in the Qinghai-Tibet plateau of China.</title>
        <authorList>
            <person name="Tian Z."/>
        </authorList>
    </citation>
    <scope>NUCLEOTIDE SEQUENCE [LARGE SCALE GENOMIC DNA]</scope>
    <source>
        <strain evidence="8">350</strain>
    </source>
</reference>
<dbReference type="NCBIfam" id="TIGR03619">
    <property type="entry name" value="F420_Rv2161c"/>
    <property type="match status" value="1"/>
</dbReference>
<evidence type="ECO:0000259" key="6">
    <source>
        <dbReference type="Pfam" id="PF00296"/>
    </source>
</evidence>
<evidence type="ECO:0000256" key="2">
    <source>
        <dbReference type="ARBA" id="ARBA00022643"/>
    </source>
</evidence>
<evidence type="ECO:0000313" key="7">
    <source>
        <dbReference type="EMBL" id="KAA1423038.1"/>
    </source>
</evidence>
<dbReference type="GO" id="GO:0008726">
    <property type="term" value="F:alkanesulfonate monooxygenase activity"/>
    <property type="evidence" value="ECO:0007669"/>
    <property type="project" value="TreeGrafter"/>
</dbReference>
<dbReference type="InterPro" id="IPR011251">
    <property type="entry name" value="Luciferase-like_dom"/>
</dbReference>
<feature type="domain" description="Luciferase-like" evidence="6">
    <location>
        <begin position="40"/>
        <end position="285"/>
    </location>
</feature>
<gene>
    <name evidence="7" type="ORF">FE697_012960</name>
</gene>
<name>A0A5Q6RYB4_9ACTN</name>
<dbReference type="InterPro" id="IPR050172">
    <property type="entry name" value="SsuD_RutA_monooxygenase"/>
</dbReference>
<sequence>MRRGDGTLHRAATGAAVSSRVEHGARRPQLSVSVRNYAASAPEDWRHVLDQARAADDAGIDRIYVSDHVVFGGDLGDYSDPRRGGRANGAQPTGPDGEWMEALTVVSAMAAVTSRVRIGTNVLVAPLRPPVLLAKMAATIDALSHGRFELGVGIGWQQAEYDALGVDYARRGSILDEQLAACRELWTAPVASFAGEHVTFEGIHMMPKPARTDGVPVWLGGSVKPFVARRLAQYAHGWIPWGVPAEDYASHLGEMRALVEAEGGDFDRIQVAYALPPRFTDDRQVDHDALFADVASLVAVGVTDFRSGLRVPPSYEAAYEMFAGLVAAFDRAAAHSPLSADEGLPTN</sequence>
<keyword evidence="3 7" id="KW-0560">Oxidoreductase</keyword>
<dbReference type="AlphaFoldDB" id="A0A5Q6RYB4"/>
<evidence type="ECO:0000256" key="5">
    <source>
        <dbReference type="SAM" id="MobiDB-lite"/>
    </source>
</evidence>
<dbReference type="PANTHER" id="PTHR42847:SF4">
    <property type="entry name" value="ALKANESULFONATE MONOOXYGENASE-RELATED"/>
    <property type="match status" value="1"/>
</dbReference>
<dbReference type="InterPro" id="IPR019921">
    <property type="entry name" value="Lucif-like_OxRdtase_Rv2161c"/>
</dbReference>
<comment type="caution">
    <text evidence="7">The sequence shown here is derived from an EMBL/GenBank/DDBJ whole genome shotgun (WGS) entry which is preliminary data.</text>
</comment>
<evidence type="ECO:0000256" key="3">
    <source>
        <dbReference type="ARBA" id="ARBA00023002"/>
    </source>
</evidence>
<dbReference type="EMBL" id="VDFQ02000003">
    <property type="protein sequence ID" value="KAA1423038.1"/>
    <property type="molecule type" value="Genomic_DNA"/>
</dbReference>
<dbReference type="Gene3D" id="3.20.20.30">
    <property type="entry name" value="Luciferase-like domain"/>
    <property type="match status" value="1"/>
</dbReference>
<feature type="region of interest" description="Disordered" evidence="5">
    <location>
        <begin position="1"/>
        <end position="25"/>
    </location>
</feature>
<dbReference type="SUPFAM" id="SSF51679">
    <property type="entry name" value="Bacterial luciferase-like"/>
    <property type="match status" value="1"/>
</dbReference>
<dbReference type="OrthoDB" id="4074025at2"/>
<keyword evidence="4" id="KW-0503">Monooxygenase</keyword>
<dbReference type="PANTHER" id="PTHR42847">
    <property type="entry name" value="ALKANESULFONATE MONOOXYGENASE"/>
    <property type="match status" value="1"/>
</dbReference>